<feature type="transmembrane region" description="Helical" evidence="11">
    <location>
        <begin position="181"/>
        <end position="200"/>
    </location>
</feature>
<evidence type="ECO:0000256" key="9">
    <source>
        <dbReference type="ARBA" id="ARBA00023455"/>
    </source>
</evidence>
<dbReference type="AlphaFoldDB" id="C7MMF0"/>
<protein>
    <submittedName>
        <fullName evidence="14">ABC-type multidrug transport system, ATPase and permease component</fullName>
    </submittedName>
</protein>
<name>C7MMF0_CRYCD</name>
<feature type="transmembrane region" description="Helical" evidence="11">
    <location>
        <begin position="39"/>
        <end position="69"/>
    </location>
</feature>
<dbReference type="PROSITE" id="PS00211">
    <property type="entry name" value="ABC_TRANSPORTER_1"/>
    <property type="match status" value="1"/>
</dbReference>
<dbReference type="Gene3D" id="1.20.1560.10">
    <property type="entry name" value="ABC transporter type 1, transmembrane domain"/>
    <property type="match status" value="1"/>
</dbReference>
<feature type="transmembrane region" description="Helical" evidence="11">
    <location>
        <begin position="75"/>
        <end position="94"/>
    </location>
</feature>
<dbReference type="PROSITE" id="PS50929">
    <property type="entry name" value="ABC_TM1F"/>
    <property type="match status" value="1"/>
</dbReference>
<keyword evidence="8 11" id="KW-0472">Membrane</keyword>
<keyword evidence="5" id="KW-0547">Nucleotide-binding</keyword>
<evidence type="ECO:0000259" key="13">
    <source>
        <dbReference type="PROSITE" id="PS50929"/>
    </source>
</evidence>
<evidence type="ECO:0000256" key="11">
    <source>
        <dbReference type="SAM" id="Phobius"/>
    </source>
</evidence>
<feature type="transmembrane region" description="Helical" evidence="11">
    <location>
        <begin position="269"/>
        <end position="289"/>
    </location>
</feature>
<dbReference type="STRING" id="469378.Ccur_03650"/>
<accession>C7MMF0</accession>
<gene>
    <name evidence="14" type="ordered locus">Ccur_03650</name>
</gene>
<dbReference type="HOGENOM" id="CLU_000604_84_9_11"/>
<dbReference type="Gene3D" id="3.40.50.300">
    <property type="entry name" value="P-loop containing nucleotide triphosphate hydrolases"/>
    <property type="match status" value="1"/>
</dbReference>
<evidence type="ECO:0000313" key="15">
    <source>
        <dbReference type="Proteomes" id="UP000000954"/>
    </source>
</evidence>
<feature type="transmembrane region" description="Helical" evidence="11">
    <location>
        <begin position="295"/>
        <end position="316"/>
    </location>
</feature>
<comment type="similarity">
    <text evidence="9">Belongs to the ABC transporter superfamily. Siderophore-Fe(3+) uptake transporter (SIUT) (TC 3.A.1.21) family.</text>
</comment>
<evidence type="ECO:0000256" key="1">
    <source>
        <dbReference type="ARBA" id="ARBA00004429"/>
    </source>
</evidence>
<dbReference type="InterPro" id="IPR036640">
    <property type="entry name" value="ABC1_TM_sf"/>
</dbReference>
<dbReference type="SUPFAM" id="SSF52540">
    <property type="entry name" value="P-loop containing nucleoside triphosphate hydrolases"/>
    <property type="match status" value="1"/>
</dbReference>
<evidence type="ECO:0000256" key="5">
    <source>
        <dbReference type="ARBA" id="ARBA00022741"/>
    </source>
</evidence>
<dbReference type="GO" id="GO:0005886">
    <property type="term" value="C:plasma membrane"/>
    <property type="evidence" value="ECO:0007669"/>
    <property type="project" value="UniProtKB-SubCell"/>
</dbReference>
<dbReference type="Proteomes" id="UP000000954">
    <property type="component" value="Chromosome"/>
</dbReference>
<evidence type="ECO:0000256" key="8">
    <source>
        <dbReference type="ARBA" id="ARBA00023136"/>
    </source>
</evidence>
<dbReference type="InterPro" id="IPR039421">
    <property type="entry name" value="Type_1_exporter"/>
</dbReference>
<keyword evidence="7 11" id="KW-1133">Transmembrane helix</keyword>
<feature type="compositionally biased region" description="Low complexity" evidence="10">
    <location>
        <begin position="9"/>
        <end position="20"/>
    </location>
</feature>
<evidence type="ECO:0000256" key="7">
    <source>
        <dbReference type="ARBA" id="ARBA00022989"/>
    </source>
</evidence>
<dbReference type="FunFam" id="3.40.50.300:FF:000221">
    <property type="entry name" value="Multidrug ABC transporter ATP-binding protein"/>
    <property type="match status" value="1"/>
</dbReference>
<keyword evidence="6" id="KW-0067">ATP-binding</keyword>
<dbReference type="KEGG" id="ccu:Ccur_03650"/>
<dbReference type="SMART" id="SM00382">
    <property type="entry name" value="AAA"/>
    <property type="match status" value="1"/>
</dbReference>
<dbReference type="InterPro" id="IPR003593">
    <property type="entry name" value="AAA+_ATPase"/>
</dbReference>
<dbReference type="PANTHER" id="PTHR24221">
    <property type="entry name" value="ATP-BINDING CASSETTE SUB-FAMILY B"/>
    <property type="match status" value="1"/>
</dbReference>
<feature type="transmembrane region" description="Helical" evidence="11">
    <location>
        <begin position="153"/>
        <end position="175"/>
    </location>
</feature>
<evidence type="ECO:0000256" key="3">
    <source>
        <dbReference type="ARBA" id="ARBA00022475"/>
    </source>
</evidence>
<dbReference type="InterPro" id="IPR011527">
    <property type="entry name" value="ABC1_TM_dom"/>
</dbReference>
<reference evidence="14 15" key="1">
    <citation type="journal article" date="2009" name="Stand. Genomic Sci.">
        <title>Complete genome sequence of Cryptobacterium curtum type strain (12-3).</title>
        <authorList>
            <person name="Mavrommatis K."/>
            <person name="Pukall R."/>
            <person name="Rohde C."/>
            <person name="Chen F."/>
            <person name="Sims D."/>
            <person name="Brettin T."/>
            <person name="Kuske C."/>
            <person name="Detter J.C."/>
            <person name="Han C."/>
            <person name="Lapidus A."/>
            <person name="Copeland A."/>
            <person name="Glavina Del Rio T."/>
            <person name="Nolan M."/>
            <person name="Lucas S."/>
            <person name="Tice H."/>
            <person name="Cheng J.F."/>
            <person name="Bruce D."/>
            <person name="Goodwin L."/>
            <person name="Pitluck S."/>
            <person name="Ovchinnikova G."/>
            <person name="Pati A."/>
            <person name="Ivanova N."/>
            <person name="Chen A."/>
            <person name="Palaniappan K."/>
            <person name="Chain P."/>
            <person name="D'haeseleer P."/>
            <person name="Goker M."/>
            <person name="Bristow J."/>
            <person name="Eisen J.A."/>
            <person name="Markowitz V."/>
            <person name="Hugenholtz P."/>
            <person name="Rohde M."/>
            <person name="Klenk H.P."/>
            <person name="Kyrpides N.C."/>
        </authorList>
    </citation>
    <scope>NUCLEOTIDE SEQUENCE [LARGE SCALE GENOMIC DNA]</scope>
    <source>
        <strain evidence="15">ATCC 700683 / DSM 15641 / 12-3</strain>
    </source>
</reference>
<evidence type="ECO:0000256" key="4">
    <source>
        <dbReference type="ARBA" id="ARBA00022692"/>
    </source>
</evidence>
<evidence type="ECO:0000256" key="10">
    <source>
        <dbReference type="SAM" id="MobiDB-lite"/>
    </source>
</evidence>
<evidence type="ECO:0000256" key="2">
    <source>
        <dbReference type="ARBA" id="ARBA00022448"/>
    </source>
</evidence>
<dbReference type="Pfam" id="PF00664">
    <property type="entry name" value="ABC_membrane"/>
    <property type="match status" value="1"/>
</dbReference>
<dbReference type="OrthoDB" id="9806127at2"/>
<keyword evidence="3" id="KW-1003">Cell membrane</keyword>
<sequence>MSETHKKPAPASTSTSTSTSATQSMPVVRLLQWSQRKGLYFLSAVLAIIGVAGTIVPYFAAANMIVGILSGVRDWGFFVGWGLFAAGGYVLYLVCHYTSTAVSHVATFATISRIRLLLAHKLTRVPMGYVLDTPSGTLKSLIVEKVDSIETTLAHAVPELTSNVLVPIVVVVYLFMLDWRLALSALVPIAVGMLCTMGMAKDYAQWYGRTVEASKVMNNTSVEYVAGIEVIKAFGQSASSYEKFSQAVRISAHSFIDWMAHCQIWSDGALSIAPATLVTVLPLGCLFVVQGTLDPAVFAMCAVLSVGIFPPLYAALGFTDTLAQVGTTVEEIAAVLDLPEQNRSATKASPDGHDITLSDVHFSYDADEVIHGVDLHIASGHITALVGPSGSGKSTLARLIAGFWDPNTGTVSIGGCTLEEFTADQLAAQIVYVDQDSYLFDDTIMNSIRMGSPDASDEDVIACAQASGCHEFISALPQGYQTVVGGSGGHLSGGERQRVAIARAMLKDAPIILLDEATAYADPESEAEVESAVARLVRGKTLVVIAHRLSTVRDADQIVVMNKGCIEAQGTHSELMQQCPLYASMYNAHIGARDVA</sequence>
<dbReference type="GO" id="GO:0140359">
    <property type="term" value="F:ABC-type transporter activity"/>
    <property type="evidence" value="ECO:0007669"/>
    <property type="project" value="InterPro"/>
</dbReference>
<dbReference type="RefSeq" id="WP_012802778.1">
    <property type="nucleotide sequence ID" value="NC_013170.1"/>
</dbReference>
<dbReference type="eggNOG" id="COG1132">
    <property type="taxonomic scope" value="Bacteria"/>
</dbReference>
<dbReference type="InterPro" id="IPR003439">
    <property type="entry name" value="ABC_transporter-like_ATP-bd"/>
</dbReference>
<comment type="subcellular location">
    <subcellularLocation>
        <location evidence="1">Cell inner membrane</location>
        <topology evidence="1">Multi-pass membrane protein</topology>
    </subcellularLocation>
</comment>
<dbReference type="PROSITE" id="PS50893">
    <property type="entry name" value="ABC_TRANSPORTER_2"/>
    <property type="match status" value="1"/>
</dbReference>
<proteinExistence type="inferred from homology"/>
<keyword evidence="15" id="KW-1185">Reference proteome</keyword>
<feature type="domain" description="ABC transporter" evidence="12">
    <location>
        <begin position="355"/>
        <end position="588"/>
    </location>
</feature>
<dbReference type="GO" id="GO:0016887">
    <property type="term" value="F:ATP hydrolysis activity"/>
    <property type="evidence" value="ECO:0007669"/>
    <property type="project" value="InterPro"/>
</dbReference>
<feature type="domain" description="ABC transmembrane type-1" evidence="13">
    <location>
        <begin position="41"/>
        <end position="324"/>
    </location>
</feature>
<dbReference type="EMBL" id="CP001682">
    <property type="protein sequence ID" value="ACU94090.1"/>
    <property type="molecule type" value="Genomic_DNA"/>
</dbReference>
<dbReference type="InterPro" id="IPR017871">
    <property type="entry name" value="ABC_transporter-like_CS"/>
</dbReference>
<dbReference type="GO" id="GO:0005524">
    <property type="term" value="F:ATP binding"/>
    <property type="evidence" value="ECO:0007669"/>
    <property type="project" value="UniProtKB-KW"/>
</dbReference>
<keyword evidence="2" id="KW-0813">Transport</keyword>
<evidence type="ECO:0000259" key="12">
    <source>
        <dbReference type="PROSITE" id="PS50893"/>
    </source>
</evidence>
<dbReference type="PANTHER" id="PTHR24221:SF654">
    <property type="entry name" value="ATP-BINDING CASSETTE SUB-FAMILY B MEMBER 6"/>
    <property type="match status" value="1"/>
</dbReference>
<dbReference type="SUPFAM" id="SSF90123">
    <property type="entry name" value="ABC transporter transmembrane region"/>
    <property type="match status" value="1"/>
</dbReference>
<dbReference type="Pfam" id="PF00005">
    <property type="entry name" value="ABC_tran"/>
    <property type="match status" value="1"/>
</dbReference>
<feature type="region of interest" description="Disordered" evidence="10">
    <location>
        <begin position="1"/>
        <end position="20"/>
    </location>
</feature>
<evidence type="ECO:0000313" key="14">
    <source>
        <dbReference type="EMBL" id="ACU94090.1"/>
    </source>
</evidence>
<keyword evidence="4 11" id="KW-0812">Transmembrane</keyword>
<evidence type="ECO:0000256" key="6">
    <source>
        <dbReference type="ARBA" id="ARBA00022840"/>
    </source>
</evidence>
<dbReference type="InterPro" id="IPR027417">
    <property type="entry name" value="P-loop_NTPase"/>
</dbReference>
<organism evidence="14 15">
    <name type="scientific">Cryptobacterium curtum (strain ATCC 700683 / DSM 15641 / CCUG 43107 / 12-3)</name>
    <dbReference type="NCBI Taxonomy" id="469378"/>
    <lineage>
        <taxon>Bacteria</taxon>
        <taxon>Bacillati</taxon>
        <taxon>Actinomycetota</taxon>
        <taxon>Coriobacteriia</taxon>
        <taxon>Eggerthellales</taxon>
        <taxon>Eggerthellaceae</taxon>
        <taxon>Cryptobacterium</taxon>
    </lineage>
</organism>